<dbReference type="WBParaSite" id="HCON_00081490-00001">
    <property type="protein sequence ID" value="HCON_00081490-00001"/>
    <property type="gene ID" value="HCON_00081490"/>
</dbReference>
<dbReference type="OMA" id="MADDWGC"/>
<dbReference type="InterPro" id="IPR027973">
    <property type="entry name" value="FSAF1-like"/>
</dbReference>
<dbReference type="AlphaFoldDB" id="A0A7I4YEZ1"/>
<dbReference type="Proteomes" id="UP000025227">
    <property type="component" value="Unplaced"/>
</dbReference>
<dbReference type="Pfam" id="PF15375">
    <property type="entry name" value="FSAF1"/>
    <property type="match status" value="1"/>
</dbReference>
<name>A0A7I4YEZ1_HAECO</name>
<dbReference type="OrthoDB" id="5831091at2759"/>
<organism evidence="1 2">
    <name type="scientific">Haemonchus contortus</name>
    <name type="common">Barber pole worm</name>
    <dbReference type="NCBI Taxonomy" id="6289"/>
    <lineage>
        <taxon>Eukaryota</taxon>
        <taxon>Metazoa</taxon>
        <taxon>Ecdysozoa</taxon>
        <taxon>Nematoda</taxon>
        <taxon>Chromadorea</taxon>
        <taxon>Rhabditida</taxon>
        <taxon>Rhabditina</taxon>
        <taxon>Rhabditomorpha</taxon>
        <taxon>Strongyloidea</taxon>
        <taxon>Trichostrongylidae</taxon>
        <taxon>Haemonchus</taxon>
    </lineage>
</organism>
<accession>A0A7I4YEZ1</accession>
<sequence>CIRWLSDHCTTAWIETKFWSPRRHGFSFIFLCCCRMMDDSWGCEQDLFAVSPFGGSQTLNELVEGLTSKKATSADTISYKPTSADDVQVVPCVIRKKPRFAPKILKKKSSLNRVPKEPNVKHVTFEVEQLLSREGNIQDRNAARERLVMSLGGKAPKGKALNYKILKKERKKKKEDDAKKAAEMKALLRVNSAKKIK</sequence>
<proteinExistence type="predicted"/>
<evidence type="ECO:0000313" key="2">
    <source>
        <dbReference type="WBParaSite" id="HCON_00081490-00001"/>
    </source>
</evidence>
<keyword evidence="1" id="KW-1185">Reference proteome</keyword>
<evidence type="ECO:0000313" key="1">
    <source>
        <dbReference type="Proteomes" id="UP000025227"/>
    </source>
</evidence>
<reference evidence="2" key="1">
    <citation type="submission" date="2020-12" db="UniProtKB">
        <authorList>
            <consortium name="WormBaseParasite"/>
        </authorList>
    </citation>
    <scope>IDENTIFICATION</scope>
    <source>
        <strain evidence="2">MHco3</strain>
    </source>
</reference>
<protein>
    <submittedName>
        <fullName evidence="2">40S ribosomal protein S6</fullName>
    </submittedName>
</protein>